<dbReference type="EC" id="3.5.4.33" evidence="8"/>
<evidence type="ECO:0000256" key="3">
    <source>
        <dbReference type="ARBA" id="ARBA00022694"/>
    </source>
</evidence>
<gene>
    <name evidence="8" type="primary">tadA</name>
    <name evidence="10" type="ORF">IDM49_01695</name>
</gene>
<dbReference type="RefSeq" id="WP_190724810.1">
    <property type="nucleotide sequence ID" value="NZ_CP061539.1"/>
</dbReference>
<evidence type="ECO:0000256" key="4">
    <source>
        <dbReference type="ARBA" id="ARBA00022723"/>
    </source>
</evidence>
<keyword evidence="5 8" id="KW-0378">Hydrolase</keyword>
<keyword evidence="3 8" id="KW-0819">tRNA processing</keyword>
<dbReference type="PROSITE" id="PS00903">
    <property type="entry name" value="CYT_DCMP_DEAMINASES_1"/>
    <property type="match status" value="1"/>
</dbReference>
<keyword evidence="6 8" id="KW-0862">Zinc</keyword>
<dbReference type="InterPro" id="IPR028883">
    <property type="entry name" value="tRNA_aden_deaminase"/>
</dbReference>
<dbReference type="NCBIfam" id="NF008113">
    <property type="entry name" value="PRK10860.1"/>
    <property type="match status" value="1"/>
</dbReference>
<dbReference type="EMBL" id="CP061539">
    <property type="protein sequence ID" value="QNV38034.1"/>
    <property type="molecule type" value="Genomic_DNA"/>
</dbReference>
<evidence type="ECO:0000256" key="7">
    <source>
        <dbReference type="ARBA" id="ARBA00048045"/>
    </source>
</evidence>
<dbReference type="KEGG" id="rter:IDM49_01695"/>
<dbReference type="InterPro" id="IPR002125">
    <property type="entry name" value="CMP_dCMP_dom"/>
</dbReference>
<evidence type="ECO:0000256" key="6">
    <source>
        <dbReference type="ARBA" id="ARBA00022833"/>
    </source>
</evidence>
<evidence type="ECO:0000313" key="10">
    <source>
        <dbReference type="EMBL" id="QNV38034.1"/>
    </source>
</evidence>
<feature type="binding site" evidence="8">
    <location>
        <position position="73"/>
    </location>
    <ligand>
        <name>Zn(2+)</name>
        <dbReference type="ChEBI" id="CHEBI:29105"/>
        <note>catalytic</note>
    </ligand>
</feature>
<evidence type="ECO:0000256" key="8">
    <source>
        <dbReference type="HAMAP-Rule" id="MF_00972"/>
    </source>
</evidence>
<feature type="domain" description="CMP/dCMP-type deaminase" evidence="9">
    <location>
        <begin position="21"/>
        <end position="134"/>
    </location>
</feature>
<evidence type="ECO:0000256" key="1">
    <source>
        <dbReference type="ARBA" id="ARBA00010669"/>
    </source>
</evidence>
<evidence type="ECO:0000256" key="2">
    <source>
        <dbReference type="ARBA" id="ARBA00011738"/>
    </source>
</evidence>
<comment type="similarity">
    <text evidence="1">Belongs to the cytidine and deoxycytidylate deaminase family. ADAT2 subfamily.</text>
</comment>
<sequence length="171" mass="18534">MSQLQPSTPGATRTHDLPASPQHRAWMEYALDQAKLALASDDVPIGAVVVDADGTVIGRGHNEREATKDPTSHAEVLAIREAADRLGTWRLDGCTLVVTLEPCLMCAGAILLARIPVVVMGAWEEKTGAAGSVYDVLRDGRVNHWVEVYAGVCEEECAHLLTSFFADKRER</sequence>
<dbReference type="FunFam" id="3.40.140.10:FF:000005">
    <property type="entry name" value="tRNA-specific adenosine deaminase"/>
    <property type="match status" value="1"/>
</dbReference>
<dbReference type="Proteomes" id="UP000516404">
    <property type="component" value="Chromosome"/>
</dbReference>
<evidence type="ECO:0000313" key="11">
    <source>
        <dbReference type="Proteomes" id="UP000516404"/>
    </source>
</evidence>
<dbReference type="PROSITE" id="PS51747">
    <property type="entry name" value="CYT_DCMP_DEAMINASES_2"/>
    <property type="match status" value="1"/>
</dbReference>
<feature type="binding site" evidence="8">
    <location>
        <position position="106"/>
    </location>
    <ligand>
        <name>Zn(2+)</name>
        <dbReference type="ChEBI" id="CHEBI:29105"/>
        <note>catalytic</note>
    </ligand>
</feature>
<dbReference type="Gene3D" id="3.40.140.10">
    <property type="entry name" value="Cytidine Deaminase, domain 2"/>
    <property type="match status" value="1"/>
</dbReference>
<dbReference type="PANTHER" id="PTHR11079:SF202">
    <property type="entry name" value="TRNA-SPECIFIC ADENOSINE DEAMINASE"/>
    <property type="match status" value="1"/>
</dbReference>
<dbReference type="GO" id="GO:0002100">
    <property type="term" value="P:tRNA wobble adenosine to inosine editing"/>
    <property type="evidence" value="ECO:0007669"/>
    <property type="project" value="UniProtKB-UniRule"/>
</dbReference>
<dbReference type="InterPro" id="IPR016193">
    <property type="entry name" value="Cytidine_deaminase-like"/>
</dbReference>
<keyword evidence="11" id="KW-1185">Reference proteome</keyword>
<feature type="binding site" evidence="8">
    <location>
        <position position="103"/>
    </location>
    <ligand>
        <name>Zn(2+)</name>
        <dbReference type="ChEBI" id="CHEBI:29105"/>
        <note>catalytic</note>
    </ligand>
</feature>
<protein>
    <recommendedName>
        <fullName evidence="8">tRNA-specific adenosine deaminase</fullName>
        <ecNumber evidence="8">3.5.4.33</ecNumber>
    </recommendedName>
</protein>
<feature type="active site" description="Proton donor" evidence="8">
    <location>
        <position position="75"/>
    </location>
</feature>
<dbReference type="SUPFAM" id="SSF53927">
    <property type="entry name" value="Cytidine deaminase-like"/>
    <property type="match status" value="1"/>
</dbReference>
<comment type="cofactor">
    <cofactor evidence="8">
        <name>Zn(2+)</name>
        <dbReference type="ChEBI" id="CHEBI:29105"/>
    </cofactor>
    <text evidence="8">Binds 1 zinc ion per subunit.</text>
</comment>
<dbReference type="InterPro" id="IPR016192">
    <property type="entry name" value="APOBEC/CMP_deaminase_Zn-bd"/>
</dbReference>
<evidence type="ECO:0000259" key="9">
    <source>
        <dbReference type="PROSITE" id="PS51747"/>
    </source>
</evidence>
<dbReference type="CDD" id="cd01285">
    <property type="entry name" value="nucleoside_deaminase"/>
    <property type="match status" value="1"/>
</dbReference>
<keyword evidence="4 8" id="KW-0479">Metal-binding</keyword>
<reference evidence="10 11" key="1">
    <citation type="submission" date="2020-09" db="EMBL/GenBank/DDBJ databases">
        <title>Investigation of environmental microbes.</title>
        <authorList>
            <person name="Ou Y."/>
            <person name="Kang Q."/>
        </authorList>
    </citation>
    <scope>NUCLEOTIDE SEQUENCE [LARGE SCALE GENOMIC DNA]</scope>
    <source>
        <strain evidence="10 11">KJZ-14</strain>
    </source>
</reference>
<comment type="catalytic activity">
    <reaction evidence="7 8">
        <text>adenosine(34) in tRNA + H2O + H(+) = inosine(34) in tRNA + NH4(+)</text>
        <dbReference type="Rhea" id="RHEA:43168"/>
        <dbReference type="Rhea" id="RHEA-COMP:10373"/>
        <dbReference type="Rhea" id="RHEA-COMP:10374"/>
        <dbReference type="ChEBI" id="CHEBI:15377"/>
        <dbReference type="ChEBI" id="CHEBI:15378"/>
        <dbReference type="ChEBI" id="CHEBI:28938"/>
        <dbReference type="ChEBI" id="CHEBI:74411"/>
        <dbReference type="ChEBI" id="CHEBI:82852"/>
        <dbReference type="EC" id="3.5.4.33"/>
    </reaction>
</comment>
<evidence type="ECO:0000256" key="5">
    <source>
        <dbReference type="ARBA" id="ARBA00022801"/>
    </source>
</evidence>
<proteinExistence type="inferred from homology"/>
<dbReference type="GO" id="GO:0008270">
    <property type="term" value="F:zinc ion binding"/>
    <property type="evidence" value="ECO:0007669"/>
    <property type="project" value="UniProtKB-UniRule"/>
</dbReference>
<dbReference type="PANTHER" id="PTHR11079">
    <property type="entry name" value="CYTOSINE DEAMINASE FAMILY MEMBER"/>
    <property type="match status" value="1"/>
</dbReference>
<dbReference type="GeneID" id="96622936"/>
<comment type="function">
    <text evidence="8">Catalyzes the deamination of adenosine to inosine at the wobble position 34 of tRNA(Arg2).</text>
</comment>
<dbReference type="AlphaFoldDB" id="A0A7H2BED8"/>
<comment type="subunit">
    <text evidence="2 8">Homodimer.</text>
</comment>
<name>A0A7H2BED8_9MICC</name>
<accession>A0A7H2BED8</accession>
<dbReference type="Pfam" id="PF00383">
    <property type="entry name" value="dCMP_cyt_deam_1"/>
    <property type="match status" value="1"/>
</dbReference>
<dbReference type="GO" id="GO:0052717">
    <property type="term" value="F:tRNA-specific adenosine-34 deaminase activity"/>
    <property type="evidence" value="ECO:0007669"/>
    <property type="project" value="UniProtKB-UniRule"/>
</dbReference>
<dbReference type="HAMAP" id="MF_00972">
    <property type="entry name" value="tRNA_aden_deaminase"/>
    <property type="match status" value="1"/>
</dbReference>
<organism evidence="10 11">
    <name type="scientific">Rothia terrae</name>
    <dbReference type="NCBI Taxonomy" id="396015"/>
    <lineage>
        <taxon>Bacteria</taxon>
        <taxon>Bacillati</taxon>
        <taxon>Actinomycetota</taxon>
        <taxon>Actinomycetes</taxon>
        <taxon>Micrococcales</taxon>
        <taxon>Micrococcaceae</taxon>
        <taxon>Rothia</taxon>
    </lineage>
</organism>